<reference evidence="2" key="1">
    <citation type="submission" date="2021-10" db="EMBL/GenBank/DDBJ databases">
        <title>Melipona bicolor Genome sequencing and assembly.</title>
        <authorList>
            <person name="Araujo N.S."/>
            <person name="Arias M.C."/>
        </authorList>
    </citation>
    <scope>NUCLEOTIDE SEQUENCE</scope>
    <source>
        <strain evidence="2">USP_2M_L1-L4_2017</strain>
        <tissue evidence="2">Whole body</tissue>
    </source>
</reference>
<evidence type="ECO:0000313" key="3">
    <source>
        <dbReference type="Proteomes" id="UP001177670"/>
    </source>
</evidence>
<feature type="region of interest" description="Disordered" evidence="1">
    <location>
        <begin position="1"/>
        <end position="38"/>
    </location>
</feature>
<protein>
    <submittedName>
        <fullName evidence="2">Uncharacterized protein</fullName>
    </submittedName>
</protein>
<organism evidence="2 3">
    <name type="scientific">Melipona bicolor</name>
    <dbReference type="NCBI Taxonomy" id="60889"/>
    <lineage>
        <taxon>Eukaryota</taxon>
        <taxon>Metazoa</taxon>
        <taxon>Ecdysozoa</taxon>
        <taxon>Arthropoda</taxon>
        <taxon>Hexapoda</taxon>
        <taxon>Insecta</taxon>
        <taxon>Pterygota</taxon>
        <taxon>Neoptera</taxon>
        <taxon>Endopterygota</taxon>
        <taxon>Hymenoptera</taxon>
        <taxon>Apocrita</taxon>
        <taxon>Aculeata</taxon>
        <taxon>Apoidea</taxon>
        <taxon>Anthophila</taxon>
        <taxon>Apidae</taxon>
        <taxon>Melipona</taxon>
    </lineage>
</organism>
<dbReference type="EMBL" id="JAHYIQ010000010">
    <property type="protein sequence ID" value="KAK1128282.1"/>
    <property type="molecule type" value="Genomic_DNA"/>
</dbReference>
<dbReference type="Proteomes" id="UP001177670">
    <property type="component" value="Unassembled WGS sequence"/>
</dbReference>
<evidence type="ECO:0000256" key="1">
    <source>
        <dbReference type="SAM" id="MobiDB-lite"/>
    </source>
</evidence>
<dbReference type="AlphaFoldDB" id="A0AA40FZN4"/>
<feature type="compositionally biased region" description="Polar residues" evidence="1">
    <location>
        <begin position="8"/>
        <end position="38"/>
    </location>
</feature>
<sequence>MKHRRRNAANSNIPLAGSPTTTPGVSRAVTQTRPCKQSQTVEAIPSRVRHASRVGLLWKIKQLESQLPCMKLFANWLRLGPPSQGGITGEDSLSFGRRDSGFLYCTKSIAVSIRQVTPFLRPYLSSSKIEKGVYFRLKLCYHKHLRRG</sequence>
<accession>A0AA40FZN4</accession>
<evidence type="ECO:0000313" key="2">
    <source>
        <dbReference type="EMBL" id="KAK1128282.1"/>
    </source>
</evidence>
<name>A0AA40FZN4_9HYME</name>
<proteinExistence type="predicted"/>
<comment type="caution">
    <text evidence="2">The sequence shown here is derived from an EMBL/GenBank/DDBJ whole genome shotgun (WGS) entry which is preliminary data.</text>
</comment>
<gene>
    <name evidence="2" type="ORF">K0M31_002752</name>
</gene>
<keyword evidence="3" id="KW-1185">Reference proteome</keyword>